<reference evidence="1 2" key="1">
    <citation type="submission" date="2016-01" db="EMBL/GenBank/DDBJ databases">
        <authorList>
            <person name="Oliw E.H."/>
        </authorList>
    </citation>
    <scope>NUCLEOTIDE SEQUENCE [LARGE SCALE GENOMIC DNA]</scope>
    <source>
        <strain evidence="1 2">CMW7756B</strain>
    </source>
</reference>
<evidence type="ECO:0000313" key="1">
    <source>
        <dbReference type="EMBL" id="KXA61185.1"/>
    </source>
</evidence>
<protein>
    <submittedName>
        <fullName evidence="1">Uncharacterized protein</fullName>
    </submittedName>
</protein>
<comment type="caution">
    <text evidence="1">The sequence shown here is derived from an EMBL/GenBank/DDBJ whole genome shotgun (WGS) entry which is preliminary data.</text>
</comment>
<accession>A0A133RZJ6</accession>
<evidence type="ECO:0000313" key="2">
    <source>
        <dbReference type="Proteomes" id="UP000070226"/>
    </source>
</evidence>
<proteinExistence type="predicted"/>
<dbReference type="AlphaFoldDB" id="A0A133RZJ6"/>
<dbReference type="Proteomes" id="UP000070226">
    <property type="component" value="Unassembled WGS sequence"/>
</dbReference>
<name>A0A133RZJ6_9FIRM</name>
<dbReference type="EMBL" id="LRQT01000123">
    <property type="protein sequence ID" value="KXA61185.1"/>
    <property type="molecule type" value="Genomic_DNA"/>
</dbReference>
<sequence>MSHWDEKKPTRYRAKAGPEVVLRKVSVLFAISSMPKRAIEQIGQSRFEKGTRPFLFIVSAVFSYGAFIS</sequence>
<gene>
    <name evidence="1" type="ORF">HMPREF3233_02001</name>
</gene>
<organism evidence="1">
    <name type="scientific">Veillonella atypica</name>
    <dbReference type="NCBI Taxonomy" id="39777"/>
    <lineage>
        <taxon>Bacteria</taxon>
        <taxon>Bacillati</taxon>
        <taxon>Bacillota</taxon>
        <taxon>Negativicutes</taxon>
        <taxon>Veillonellales</taxon>
        <taxon>Veillonellaceae</taxon>
        <taxon>Veillonella</taxon>
    </lineage>
</organism>